<keyword evidence="6" id="KW-0496">Mitochondrion</keyword>
<dbReference type="Proteomes" id="UP000694888">
    <property type="component" value="Unplaced"/>
</dbReference>
<organism evidence="7 8">
    <name type="scientific">Aplysia californica</name>
    <name type="common">California sea hare</name>
    <dbReference type="NCBI Taxonomy" id="6500"/>
    <lineage>
        <taxon>Eukaryota</taxon>
        <taxon>Metazoa</taxon>
        <taxon>Spiralia</taxon>
        <taxon>Lophotrochozoa</taxon>
        <taxon>Mollusca</taxon>
        <taxon>Gastropoda</taxon>
        <taxon>Heterobranchia</taxon>
        <taxon>Euthyneura</taxon>
        <taxon>Tectipleura</taxon>
        <taxon>Aplysiida</taxon>
        <taxon>Aplysioidea</taxon>
        <taxon>Aplysiidae</taxon>
        <taxon>Aplysia</taxon>
    </lineage>
</organism>
<dbReference type="Pfam" id="PF03224">
    <property type="entry name" value="V-ATPase_H_N"/>
    <property type="match status" value="1"/>
</dbReference>
<dbReference type="InterPro" id="IPR011989">
    <property type="entry name" value="ARM-like"/>
</dbReference>
<sequence>MDEATGLLSKLKSTEPLRQQEKIISQLIKLVIEINEDDDDTDECAVQEAIMQSEAMDLLLTHLQDDLSQEKESLLAACCQLVAELAKTETLREPLVNRGFMPQLLRHLPSTNIALATQSCRALGNICYDNDLGRSAVDKENGIPTILNMLSKQIENSEEGAARLRIIVCGFLLNLTNNCELLQDKAIDNGVLDLLNDTISRHLDDEDLTNMALLTVGSITEADSGKAAASRSGLLDTLKMLLDRESSVDLTEMILELLTGIMESEPAKEMAAENGLCKSLVSLIQSESLSPEVVKMASDVFISVLVGDDSMEKLYASGEGQLFLQSVEWLSSDKDHLKTLGSLAIGNFARRDAYCQQLVENGILEKLISILKSNIGPEASFTLQHAVLSTLRNLAIPVSNKPKLQAAGVMDACLTLIHSEVMAVVFKLLGVLRMLIEGQEAAAMKLGQERTFLECLAEWCSVEAHAGVKGEATRVMASLVKNSRSTAVIQNLIRAEGLVHLVAMATSEHLVMQNEAVMALTIICSVALGEAAVSLKEAGLSSTVLTLLKEQTLPSEMVINVLSLLKAVTASASPPTPTPCALLACTGLMPDVRRNLREEIVSSGVVDQVRSLAEGHGDVKVKEQARSALNIMEESMSTG</sequence>
<evidence type="ECO:0000256" key="3">
    <source>
        <dbReference type="ARBA" id="ARBA00004514"/>
    </source>
</evidence>
<keyword evidence="4" id="KW-0963">Cytoplasm</keyword>
<keyword evidence="7" id="KW-1185">Reference proteome</keyword>
<keyword evidence="5" id="KW-0256">Endoplasmic reticulum</keyword>
<evidence type="ECO:0000256" key="6">
    <source>
        <dbReference type="ARBA" id="ARBA00023128"/>
    </source>
</evidence>
<name>A0ABM0K9X4_APLCA</name>
<dbReference type="Gene3D" id="1.25.10.10">
    <property type="entry name" value="Leucine-rich Repeat Variant"/>
    <property type="match status" value="2"/>
</dbReference>
<dbReference type="PANTHER" id="PTHR10957">
    <property type="entry name" value="RAP1 GTPASE-GDP DISSOCIATION STIMULATOR 1"/>
    <property type="match status" value="1"/>
</dbReference>
<evidence type="ECO:0000256" key="2">
    <source>
        <dbReference type="ARBA" id="ARBA00004240"/>
    </source>
</evidence>
<proteinExistence type="predicted"/>
<gene>
    <name evidence="8" type="primary">LOC101862765</name>
</gene>
<protein>
    <submittedName>
        <fullName evidence="8">Rap1 GTPase-GDP dissociation stimulator 1 isoform X1</fullName>
    </submittedName>
</protein>
<accession>A0ABM0K9X4</accession>
<dbReference type="InterPro" id="IPR004908">
    <property type="entry name" value="ATPase_V1-cplx_hsu"/>
</dbReference>
<comment type="subcellular location">
    <subcellularLocation>
        <location evidence="3">Cytoplasm</location>
        <location evidence="3">Cytosol</location>
    </subcellularLocation>
    <subcellularLocation>
        <location evidence="2">Endoplasmic reticulum</location>
    </subcellularLocation>
    <subcellularLocation>
        <location evidence="1">Mitochondrion</location>
    </subcellularLocation>
</comment>
<dbReference type="GeneID" id="101862765"/>
<reference evidence="8" key="1">
    <citation type="submission" date="2025-08" db="UniProtKB">
        <authorList>
            <consortium name="RefSeq"/>
        </authorList>
    </citation>
    <scope>IDENTIFICATION</scope>
</reference>
<dbReference type="InterPro" id="IPR000225">
    <property type="entry name" value="Armadillo"/>
</dbReference>
<dbReference type="InterPro" id="IPR016024">
    <property type="entry name" value="ARM-type_fold"/>
</dbReference>
<evidence type="ECO:0000256" key="1">
    <source>
        <dbReference type="ARBA" id="ARBA00004173"/>
    </source>
</evidence>
<evidence type="ECO:0000313" key="7">
    <source>
        <dbReference type="Proteomes" id="UP000694888"/>
    </source>
</evidence>
<evidence type="ECO:0000256" key="5">
    <source>
        <dbReference type="ARBA" id="ARBA00022824"/>
    </source>
</evidence>
<evidence type="ECO:0000313" key="8">
    <source>
        <dbReference type="RefSeq" id="XP_005112443.1"/>
    </source>
</evidence>
<evidence type="ECO:0000256" key="4">
    <source>
        <dbReference type="ARBA" id="ARBA00022490"/>
    </source>
</evidence>
<dbReference type="SUPFAM" id="SSF48371">
    <property type="entry name" value="ARM repeat"/>
    <property type="match status" value="2"/>
</dbReference>
<dbReference type="InterPro" id="IPR040144">
    <property type="entry name" value="RAP1GDS1"/>
</dbReference>
<dbReference type="RefSeq" id="XP_005112443.1">
    <property type="nucleotide sequence ID" value="XM_005112386.3"/>
</dbReference>
<dbReference type="SMART" id="SM00185">
    <property type="entry name" value="ARM"/>
    <property type="match status" value="8"/>
</dbReference>